<organism evidence="1 2">
    <name type="scientific">Eumeta variegata</name>
    <name type="common">Bagworm moth</name>
    <name type="synonym">Eumeta japonica</name>
    <dbReference type="NCBI Taxonomy" id="151549"/>
    <lineage>
        <taxon>Eukaryota</taxon>
        <taxon>Metazoa</taxon>
        <taxon>Ecdysozoa</taxon>
        <taxon>Arthropoda</taxon>
        <taxon>Hexapoda</taxon>
        <taxon>Insecta</taxon>
        <taxon>Pterygota</taxon>
        <taxon>Neoptera</taxon>
        <taxon>Endopterygota</taxon>
        <taxon>Lepidoptera</taxon>
        <taxon>Glossata</taxon>
        <taxon>Ditrysia</taxon>
        <taxon>Tineoidea</taxon>
        <taxon>Psychidae</taxon>
        <taxon>Oiketicinae</taxon>
        <taxon>Eumeta</taxon>
    </lineage>
</organism>
<comment type="caution">
    <text evidence="1">The sequence shown here is derived from an EMBL/GenBank/DDBJ whole genome shotgun (WGS) entry which is preliminary data.</text>
</comment>
<gene>
    <name evidence="1" type="ORF">EVAR_40892_1</name>
</gene>
<dbReference type="EMBL" id="BGZK01000739">
    <property type="protein sequence ID" value="GBP58608.1"/>
    <property type="molecule type" value="Genomic_DNA"/>
</dbReference>
<proteinExistence type="predicted"/>
<evidence type="ECO:0000313" key="1">
    <source>
        <dbReference type="EMBL" id="GBP58608.1"/>
    </source>
</evidence>
<evidence type="ECO:0000313" key="2">
    <source>
        <dbReference type="Proteomes" id="UP000299102"/>
    </source>
</evidence>
<dbReference type="AlphaFoldDB" id="A0A4C1X4F3"/>
<name>A0A4C1X4F3_EUMVA</name>
<accession>A0A4C1X4F3</accession>
<dbReference type="Proteomes" id="UP000299102">
    <property type="component" value="Unassembled WGS sequence"/>
</dbReference>
<reference evidence="1 2" key="1">
    <citation type="journal article" date="2019" name="Commun. Biol.">
        <title>The bagworm genome reveals a unique fibroin gene that provides high tensile strength.</title>
        <authorList>
            <person name="Kono N."/>
            <person name="Nakamura H."/>
            <person name="Ohtoshi R."/>
            <person name="Tomita M."/>
            <person name="Numata K."/>
            <person name="Arakawa K."/>
        </authorList>
    </citation>
    <scope>NUCLEOTIDE SEQUENCE [LARGE SCALE GENOMIC DNA]</scope>
</reference>
<sequence length="82" mass="9385">MYLYGNGFVSLRPVFGAYRSRGLSEHAHDADARARQITLEDSVLRLLCERPYRAATRLGEQRCWRSCAGIGYGIRWNAIIHD</sequence>
<keyword evidence="2" id="KW-1185">Reference proteome</keyword>
<protein>
    <submittedName>
        <fullName evidence="1">Uncharacterized protein</fullName>
    </submittedName>
</protein>